<reference evidence="3 4" key="1">
    <citation type="submission" date="2021-05" db="EMBL/GenBank/DDBJ databases">
        <title>A Polyphasic approach of four new species of the genus Ohtaekwangia: Ohtaekwangia histidinii sp. nov., Ohtaekwangia cretensis sp. nov., Ohtaekwangia indiensis sp. nov., Ohtaekwangia reichenbachii sp. nov. from diverse environment.</title>
        <authorList>
            <person name="Octaviana S."/>
        </authorList>
    </citation>
    <scope>NUCLEOTIDE SEQUENCE [LARGE SCALE GENOMIC DNA]</scope>
    <source>
        <strain evidence="3 4">PWU37</strain>
    </source>
</reference>
<dbReference type="InterPro" id="IPR007560">
    <property type="entry name" value="Restrct_endonuc_IV_Mrr"/>
</dbReference>
<feature type="transmembrane region" description="Helical" evidence="1">
    <location>
        <begin position="134"/>
        <end position="155"/>
    </location>
</feature>
<dbReference type="GO" id="GO:0003677">
    <property type="term" value="F:DNA binding"/>
    <property type="evidence" value="ECO:0007669"/>
    <property type="project" value="InterPro"/>
</dbReference>
<dbReference type="Pfam" id="PF04471">
    <property type="entry name" value="Mrr_cat"/>
    <property type="match status" value="1"/>
</dbReference>
<evidence type="ECO:0000256" key="1">
    <source>
        <dbReference type="SAM" id="Phobius"/>
    </source>
</evidence>
<dbReference type="RefSeq" id="WP_254090088.1">
    <property type="nucleotide sequence ID" value="NZ_JAHESC010000011.1"/>
</dbReference>
<feature type="transmembrane region" description="Helical" evidence="1">
    <location>
        <begin position="103"/>
        <end position="122"/>
    </location>
</feature>
<dbReference type="SUPFAM" id="SSF52980">
    <property type="entry name" value="Restriction endonuclease-like"/>
    <property type="match status" value="1"/>
</dbReference>
<feature type="domain" description="Restriction endonuclease type IV Mrr" evidence="2">
    <location>
        <begin position="255"/>
        <end position="362"/>
    </location>
</feature>
<keyword evidence="4" id="KW-1185">Reference proteome</keyword>
<keyword evidence="1" id="KW-1133">Transmembrane helix</keyword>
<evidence type="ECO:0000259" key="2">
    <source>
        <dbReference type="Pfam" id="PF04471"/>
    </source>
</evidence>
<gene>
    <name evidence="3" type="ORF">KK078_09795</name>
</gene>
<feature type="transmembrane region" description="Helical" evidence="1">
    <location>
        <begin position="32"/>
        <end position="50"/>
    </location>
</feature>
<evidence type="ECO:0000313" key="4">
    <source>
        <dbReference type="Proteomes" id="UP001319180"/>
    </source>
</evidence>
<comment type="caution">
    <text evidence="3">The sequence shown here is derived from an EMBL/GenBank/DDBJ whole genome shotgun (WGS) entry which is preliminary data.</text>
</comment>
<feature type="transmembrane region" description="Helical" evidence="1">
    <location>
        <begin position="71"/>
        <end position="91"/>
    </location>
</feature>
<dbReference type="GO" id="GO:0009307">
    <property type="term" value="P:DNA restriction-modification system"/>
    <property type="evidence" value="ECO:0007669"/>
    <property type="project" value="InterPro"/>
</dbReference>
<evidence type="ECO:0000313" key="3">
    <source>
        <dbReference type="EMBL" id="MBT1686851.1"/>
    </source>
</evidence>
<protein>
    <recommendedName>
        <fullName evidence="2">Restriction endonuclease type IV Mrr domain-containing protein</fullName>
    </recommendedName>
</protein>
<name>A0AAP2D7I2_9BACT</name>
<feature type="transmembrane region" description="Helical" evidence="1">
    <location>
        <begin position="167"/>
        <end position="186"/>
    </location>
</feature>
<dbReference type="InterPro" id="IPR011335">
    <property type="entry name" value="Restrct_endonuc-II-like"/>
</dbReference>
<accession>A0AAP2D7I2</accession>
<dbReference type="Proteomes" id="UP001319180">
    <property type="component" value="Unassembled WGS sequence"/>
</dbReference>
<proteinExistence type="predicted"/>
<keyword evidence="1" id="KW-0472">Membrane</keyword>
<dbReference type="EMBL" id="JAHESC010000011">
    <property type="protein sequence ID" value="MBT1686851.1"/>
    <property type="molecule type" value="Genomic_DNA"/>
</dbReference>
<feature type="transmembrane region" description="Helical" evidence="1">
    <location>
        <begin position="7"/>
        <end position="26"/>
    </location>
</feature>
<dbReference type="AlphaFoldDB" id="A0AAP2D7I2"/>
<keyword evidence="1" id="KW-0812">Transmembrane</keyword>
<organism evidence="3 4">
    <name type="scientific">Dawidia soli</name>
    <dbReference type="NCBI Taxonomy" id="2782352"/>
    <lineage>
        <taxon>Bacteria</taxon>
        <taxon>Pseudomonadati</taxon>
        <taxon>Bacteroidota</taxon>
        <taxon>Cytophagia</taxon>
        <taxon>Cytophagales</taxon>
        <taxon>Chryseotaleaceae</taxon>
        <taxon>Dawidia</taxon>
    </lineage>
</organism>
<dbReference type="GO" id="GO:0004519">
    <property type="term" value="F:endonuclease activity"/>
    <property type="evidence" value="ECO:0007669"/>
    <property type="project" value="InterPro"/>
</dbReference>
<sequence length="395" mass="43661">MVNIVFFLHLLANIFIVSFGVGAFVHTEFYTGLLSIIAWGVDMIYFVPFIKGRAKVLPASTFLSHLTPKNVMAFVRWSVGFLFVMSAVSLLSDNGFTSQVISIYIAGIAIFSPLDGIIFDSFRDNPKEGFSQDIKVLIGVARSIGFFLVIFAVMLSGDDTAGPGSNGLIVIGIPLLLAGPLARWILRMRQKNVAGMPQSDNTTPSAGLAINHVWLQKPTRGDTSQSVILPDSSINIEELKRDFIAISTLEPQKRGYAFQDFLNRFFDAHNFSSRTAFRTTGEEIDGSFEIESQIYLLEAKWQTKPCGQADLLVFNGKVEGKSTWARGIFISYAGFSEEGLQAFSRGKRTSIIGMDGQDILHILNGEITLLHAIKRKARRAVETNGFFVPVQELIR</sequence>